<name>A0A8I1W9I2_PLESH</name>
<comment type="function">
    <text evidence="4">Involved in iron-sulfur (Fe-S) cluster assembly. May act as a regulator of Fe-S biogenesis.</text>
</comment>
<dbReference type="Gene3D" id="3.30.920.10">
    <property type="entry name" value="Frataxin/CyaY"/>
    <property type="match status" value="1"/>
</dbReference>
<dbReference type="PANTHER" id="PTHR16821:SF2">
    <property type="entry name" value="FRATAXIN, MITOCHONDRIAL"/>
    <property type="match status" value="1"/>
</dbReference>
<proteinExistence type="inferred from homology"/>
<evidence type="ECO:0000256" key="4">
    <source>
        <dbReference type="HAMAP-Rule" id="MF_00142"/>
    </source>
</evidence>
<comment type="caution">
    <text evidence="5">The sequence shown here is derived from an EMBL/GenBank/DDBJ whole genome shotgun (WGS) entry which is preliminary data.</text>
</comment>
<dbReference type="Proteomes" id="UP000664658">
    <property type="component" value="Unassembled WGS sequence"/>
</dbReference>
<dbReference type="SMART" id="SM01219">
    <property type="entry name" value="Frataxin_Cyay"/>
    <property type="match status" value="1"/>
</dbReference>
<dbReference type="InterPro" id="IPR002908">
    <property type="entry name" value="Frataxin/CyaY"/>
</dbReference>
<dbReference type="SUPFAM" id="SSF55387">
    <property type="entry name" value="Frataxin/Nqo15-like"/>
    <property type="match status" value="1"/>
</dbReference>
<reference evidence="5" key="1">
    <citation type="submission" date="2021-03" db="EMBL/GenBank/DDBJ databases">
        <title>Plesiomonas shigelloides zfcc0051, isolated from zebrafish feces.</title>
        <authorList>
            <person name="Vanderhoek Z."/>
            <person name="Gaulke C."/>
        </authorList>
    </citation>
    <scope>NUCLEOTIDE SEQUENCE</scope>
    <source>
        <strain evidence="5">Zfcc0051</strain>
    </source>
</reference>
<protein>
    <recommendedName>
        <fullName evidence="4">Iron-sulfur cluster assembly protein CyaY</fullName>
    </recommendedName>
</protein>
<keyword evidence="2 4" id="KW-0479">Metal-binding</keyword>
<dbReference type="NCBIfam" id="TIGR03421">
    <property type="entry name" value="FeS_CyaY"/>
    <property type="match status" value="1"/>
</dbReference>
<dbReference type="PANTHER" id="PTHR16821">
    <property type="entry name" value="FRATAXIN"/>
    <property type="match status" value="1"/>
</dbReference>
<keyword evidence="3 4" id="KW-0408">Iron</keyword>
<gene>
    <name evidence="4 5" type="primary">cyaY</name>
    <name evidence="5" type="ORF">J2R62_10100</name>
</gene>
<dbReference type="GO" id="GO:0008199">
    <property type="term" value="F:ferric iron binding"/>
    <property type="evidence" value="ECO:0007669"/>
    <property type="project" value="InterPro"/>
</dbReference>
<organism evidence="5 6">
    <name type="scientific">Plesiomonas shigelloides</name>
    <name type="common">Aeromonas shigelloides</name>
    <dbReference type="NCBI Taxonomy" id="703"/>
    <lineage>
        <taxon>Bacteria</taxon>
        <taxon>Pseudomonadati</taxon>
        <taxon>Pseudomonadota</taxon>
        <taxon>Gammaproteobacteria</taxon>
        <taxon>Enterobacterales</taxon>
        <taxon>Enterobacteriaceae</taxon>
        <taxon>Plesiomonas</taxon>
    </lineage>
</organism>
<dbReference type="CDD" id="cd00503">
    <property type="entry name" value="Frataxin"/>
    <property type="match status" value="1"/>
</dbReference>
<sequence length="104" mass="12072">MNDTEFHQAADAIWLALEEKLDAIDTDIDYDTQGGVMTLTFENDSKIILNRQQPLHQIWVATKFGGFHFNFVDQEWICDRSGAEFWDFMSVACTRQAEEEVDLH</sequence>
<dbReference type="GO" id="GO:0008198">
    <property type="term" value="F:ferrous iron binding"/>
    <property type="evidence" value="ECO:0007669"/>
    <property type="project" value="TreeGrafter"/>
</dbReference>
<dbReference type="InterPro" id="IPR020895">
    <property type="entry name" value="Frataxin_CS"/>
</dbReference>
<dbReference type="GO" id="GO:0016226">
    <property type="term" value="P:iron-sulfur cluster assembly"/>
    <property type="evidence" value="ECO:0007669"/>
    <property type="project" value="UniProtKB-UniRule"/>
</dbReference>
<evidence type="ECO:0000313" key="5">
    <source>
        <dbReference type="EMBL" id="MBO1108575.1"/>
    </source>
</evidence>
<dbReference type="AlphaFoldDB" id="A0A8I1W9I2"/>
<dbReference type="InterPro" id="IPR036524">
    <property type="entry name" value="Frataxin/CyaY_sf"/>
</dbReference>
<accession>A0A8I1W9I2</accession>
<dbReference type="InterPro" id="IPR047584">
    <property type="entry name" value="CyaY"/>
</dbReference>
<evidence type="ECO:0000313" key="6">
    <source>
        <dbReference type="Proteomes" id="UP000664658"/>
    </source>
</evidence>
<comment type="similarity">
    <text evidence="1 4">Belongs to the frataxin family.</text>
</comment>
<dbReference type="PROSITE" id="PS50810">
    <property type="entry name" value="FRATAXIN_2"/>
    <property type="match status" value="1"/>
</dbReference>
<dbReference type="HAMAP" id="MF_00142">
    <property type="entry name" value="CyaY"/>
    <property type="match status" value="1"/>
</dbReference>
<dbReference type="Pfam" id="PF01491">
    <property type="entry name" value="Frataxin_Cyay"/>
    <property type="match status" value="1"/>
</dbReference>
<dbReference type="GO" id="GO:0005829">
    <property type="term" value="C:cytosol"/>
    <property type="evidence" value="ECO:0007669"/>
    <property type="project" value="TreeGrafter"/>
</dbReference>
<dbReference type="PROSITE" id="PS01344">
    <property type="entry name" value="FRATAXIN_1"/>
    <property type="match status" value="1"/>
</dbReference>
<evidence type="ECO:0000256" key="2">
    <source>
        <dbReference type="ARBA" id="ARBA00022723"/>
    </source>
</evidence>
<evidence type="ECO:0000256" key="3">
    <source>
        <dbReference type="ARBA" id="ARBA00023004"/>
    </source>
</evidence>
<dbReference type="RefSeq" id="WP_152113013.1">
    <property type="nucleotide sequence ID" value="NZ_CP076372.1"/>
</dbReference>
<dbReference type="EMBL" id="JAFNAA010000009">
    <property type="protein sequence ID" value="MBO1108575.1"/>
    <property type="molecule type" value="Genomic_DNA"/>
</dbReference>
<evidence type="ECO:0000256" key="1">
    <source>
        <dbReference type="ARBA" id="ARBA00008183"/>
    </source>
</evidence>